<feature type="domain" description="ABC transmembrane type-1" evidence="10">
    <location>
        <begin position="38"/>
        <end position="320"/>
    </location>
</feature>
<dbReference type="EMBL" id="CP084166">
    <property type="protein sequence ID" value="UJG41812.1"/>
    <property type="molecule type" value="Genomic_DNA"/>
</dbReference>
<comment type="subcellular location">
    <subcellularLocation>
        <location evidence="1">Membrane</location>
        <topology evidence="1">Multi-pass membrane protein</topology>
    </subcellularLocation>
</comment>
<dbReference type="InterPro" id="IPR027417">
    <property type="entry name" value="P-loop_NTPase"/>
</dbReference>
<evidence type="ECO:0000256" key="1">
    <source>
        <dbReference type="ARBA" id="ARBA00004141"/>
    </source>
</evidence>
<dbReference type="GO" id="GO:0015421">
    <property type="term" value="F:ABC-type oligopeptide transporter activity"/>
    <property type="evidence" value="ECO:0007669"/>
    <property type="project" value="TreeGrafter"/>
</dbReference>
<dbReference type="InterPro" id="IPR003439">
    <property type="entry name" value="ABC_transporter-like_ATP-bd"/>
</dbReference>
<dbReference type="InterPro" id="IPR036640">
    <property type="entry name" value="ABC1_TM_sf"/>
</dbReference>
<name>A0A9Y1BMX0_9ARCH</name>
<evidence type="ECO:0000256" key="3">
    <source>
        <dbReference type="ARBA" id="ARBA00022692"/>
    </source>
</evidence>
<feature type="transmembrane region" description="Helical" evidence="8">
    <location>
        <begin position="69"/>
        <end position="91"/>
    </location>
</feature>
<dbReference type="Proteomes" id="UP001201020">
    <property type="component" value="Chromosome"/>
</dbReference>
<evidence type="ECO:0000313" key="11">
    <source>
        <dbReference type="EMBL" id="UJG41812.1"/>
    </source>
</evidence>
<evidence type="ECO:0000256" key="2">
    <source>
        <dbReference type="ARBA" id="ARBA00022448"/>
    </source>
</evidence>
<dbReference type="Gene3D" id="3.40.50.300">
    <property type="entry name" value="P-loop containing nucleotide triphosphate hydrolases"/>
    <property type="match status" value="1"/>
</dbReference>
<keyword evidence="4" id="KW-0547">Nucleotide-binding</keyword>
<reference evidence="11" key="1">
    <citation type="journal article" date="2022" name="Nat. Microbiol.">
        <title>Unique mobile elements and scalable gene flow at the prokaryote-eukaryote boundary revealed by circularized Asgard archaea genomes.</title>
        <authorList>
            <person name="Wu F."/>
            <person name="Speth D.R."/>
            <person name="Philosof A."/>
            <person name="Cremiere A."/>
            <person name="Narayanan A."/>
            <person name="Barco R.A."/>
            <person name="Connon S.A."/>
            <person name="Amend J.P."/>
            <person name="Antoshechkin I.A."/>
            <person name="Orphan V.J."/>
        </authorList>
    </citation>
    <scope>NUCLEOTIDE SEQUENCE</scope>
    <source>
        <strain evidence="11">PM71</strain>
    </source>
</reference>
<feature type="transmembrane region" description="Helical" evidence="8">
    <location>
        <begin position="37"/>
        <end position="57"/>
    </location>
</feature>
<dbReference type="InterPro" id="IPR017871">
    <property type="entry name" value="ABC_transporter-like_CS"/>
</dbReference>
<accession>A0A9Y1BMX0</accession>
<protein>
    <submittedName>
        <fullName evidence="11">ABC transporter ATP-binding protein/permease</fullName>
    </submittedName>
</protein>
<dbReference type="PROSITE" id="PS50893">
    <property type="entry name" value="ABC_TRANSPORTER_2"/>
    <property type="match status" value="1"/>
</dbReference>
<proteinExistence type="predicted"/>
<dbReference type="Gene3D" id="1.20.1560.10">
    <property type="entry name" value="ABC transporter type 1, transmembrane domain"/>
    <property type="match status" value="1"/>
</dbReference>
<sequence>MGFIRELPDEKYDRKYGDLYLFKRLFGYIGKHRPKTFFIIIFWLLIQTATNIAIPYFVKFVIQGAQDEIFDVAFYVKASFVVVFYSTSWFAQFRAMYHSSVLTGEMIRKIRYDCFETLLRNDMKFYDEHKSGKLVSRVTSDTDNVSQMAQITTSFIINVLVMIVVIVLLFITNVQLSLITLGIVPFLVILALGIRSFSRKTSKNWRKTIAILNANVAESISGIEVTKSFNQEKEAFERFKEINRNNYRAAITRAWGMSIFFPVIESLFGVGSFLVLFFGGKLALEIGTIDVATLYFFILMLNRFFLPLLEITRFYNQFEAGLAAVERIFSLMDSEPEVVEDPDPVSVPEIRGEIQFKNMTFYYNPQEPLYKNFNLHIVPGEMVAFVGKTGAGKSTLVSLIARFYDVKEGAILVDGVDIRKYKLQEYRSKIGIVLQDNILFSGTVEDNIKYSRPEASREEVIEAAKNVYAWEFIQTLPKGLDTLVGERGTKLSAGQKQLIAFARALLANPRILILDEATAAIDAYTESLIQEALKILLKGRTAIVIAHRLTTVETADRILVIEDAQIVEEGSHEELMKKRGVYWRLYDMYFRHQSLEYVEKASKLV</sequence>
<keyword evidence="7 8" id="KW-0472">Membrane</keyword>
<dbReference type="SMART" id="SM00382">
    <property type="entry name" value="AAA"/>
    <property type="match status" value="1"/>
</dbReference>
<dbReference type="PANTHER" id="PTHR43394">
    <property type="entry name" value="ATP-DEPENDENT PERMEASE MDL1, MITOCHONDRIAL"/>
    <property type="match status" value="1"/>
</dbReference>
<feature type="transmembrane region" description="Helical" evidence="8">
    <location>
        <begin position="254"/>
        <end position="280"/>
    </location>
</feature>
<feature type="domain" description="ABC transporter" evidence="9">
    <location>
        <begin position="354"/>
        <end position="588"/>
    </location>
</feature>
<evidence type="ECO:0000259" key="9">
    <source>
        <dbReference type="PROSITE" id="PS50893"/>
    </source>
</evidence>
<dbReference type="PANTHER" id="PTHR43394:SF1">
    <property type="entry name" value="ATP-BINDING CASSETTE SUB-FAMILY B MEMBER 10, MITOCHONDRIAL"/>
    <property type="match status" value="1"/>
</dbReference>
<feature type="transmembrane region" description="Helical" evidence="8">
    <location>
        <begin position="155"/>
        <end position="172"/>
    </location>
</feature>
<dbReference type="SUPFAM" id="SSF52540">
    <property type="entry name" value="P-loop containing nucleoside triphosphate hydrolases"/>
    <property type="match status" value="1"/>
</dbReference>
<dbReference type="SUPFAM" id="SSF90123">
    <property type="entry name" value="ABC transporter transmembrane region"/>
    <property type="match status" value="1"/>
</dbReference>
<evidence type="ECO:0000256" key="6">
    <source>
        <dbReference type="ARBA" id="ARBA00022989"/>
    </source>
</evidence>
<dbReference type="PROSITE" id="PS50929">
    <property type="entry name" value="ABC_TM1F"/>
    <property type="match status" value="1"/>
</dbReference>
<dbReference type="InterPro" id="IPR039421">
    <property type="entry name" value="Type_1_exporter"/>
</dbReference>
<evidence type="ECO:0000259" key="10">
    <source>
        <dbReference type="PROSITE" id="PS50929"/>
    </source>
</evidence>
<feature type="transmembrane region" description="Helical" evidence="8">
    <location>
        <begin position="286"/>
        <end position="306"/>
    </location>
</feature>
<gene>
    <name evidence="11" type="ORF">K9W45_04955</name>
</gene>
<keyword evidence="5 11" id="KW-0067">ATP-binding</keyword>
<dbReference type="AlphaFoldDB" id="A0A9Y1BMX0"/>
<dbReference type="InterPro" id="IPR003593">
    <property type="entry name" value="AAA+_ATPase"/>
</dbReference>
<evidence type="ECO:0000256" key="8">
    <source>
        <dbReference type="SAM" id="Phobius"/>
    </source>
</evidence>
<keyword evidence="2" id="KW-0813">Transport</keyword>
<dbReference type="PROSITE" id="PS00211">
    <property type="entry name" value="ABC_TRANSPORTER_1"/>
    <property type="match status" value="1"/>
</dbReference>
<evidence type="ECO:0000256" key="5">
    <source>
        <dbReference type="ARBA" id="ARBA00022840"/>
    </source>
</evidence>
<evidence type="ECO:0000256" key="7">
    <source>
        <dbReference type="ARBA" id="ARBA00023136"/>
    </source>
</evidence>
<keyword evidence="3 8" id="KW-0812">Transmembrane</keyword>
<dbReference type="Pfam" id="PF00664">
    <property type="entry name" value="ABC_membrane"/>
    <property type="match status" value="1"/>
</dbReference>
<organism evidence="11">
    <name type="scientific">Candidatus Heimdallarchaeum aukensis</name>
    <dbReference type="NCBI Taxonomy" id="2876573"/>
    <lineage>
        <taxon>Archaea</taxon>
        <taxon>Promethearchaeati</taxon>
        <taxon>Candidatus Heimdallarchaeota</taxon>
        <taxon>Candidatus Heimdallarchaeia (ex Rinke et al. 2021) (nom. nud.)</taxon>
        <taxon>Candidatus Heimdallarchaeales</taxon>
        <taxon>Candidatus Heimdallarchaeaceae</taxon>
        <taxon>Candidatus Heimdallarchaeum</taxon>
    </lineage>
</organism>
<feature type="transmembrane region" description="Helical" evidence="8">
    <location>
        <begin position="178"/>
        <end position="197"/>
    </location>
</feature>
<evidence type="ECO:0000256" key="4">
    <source>
        <dbReference type="ARBA" id="ARBA00022741"/>
    </source>
</evidence>
<dbReference type="GO" id="GO:0016020">
    <property type="term" value="C:membrane"/>
    <property type="evidence" value="ECO:0007669"/>
    <property type="project" value="UniProtKB-SubCell"/>
</dbReference>
<dbReference type="GO" id="GO:0005524">
    <property type="term" value="F:ATP binding"/>
    <property type="evidence" value="ECO:0007669"/>
    <property type="project" value="UniProtKB-KW"/>
</dbReference>
<keyword evidence="6 8" id="KW-1133">Transmembrane helix</keyword>
<dbReference type="FunFam" id="3.40.50.300:FF:000287">
    <property type="entry name" value="Multidrug ABC transporter ATP-binding protein"/>
    <property type="match status" value="1"/>
</dbReference>
<dbReference type="GO" id="GO:0016887">
    <property type="term" value="F:ATP hydrolysis activity"/>
    <property type="evidence" value="ECO:0007669"/>
    <property type="project" value="InterPro"/>
</dbReference>
<dbReference type="Pfam" id="PF00005">
    <property type="entry name" value="ABC_tran"/>
    <property type="match status" value="1"/>
</dbReference>
<dbReference type="InterPro" id="IPR011527">
    <property type="entry name" value="ABC1_TM_dom"/>
</dbReference>